<dbReference type="InterPro" id="IPR027417">
    <property type="entry name" value="P-loop_NTPase"/>
</dbReference>
<protein>
    <recommendedName>
        <fullName evidence="6 14">Pantothenate kinase</fullName>
        <ecNumber evidence="5 14">2.7.1.33</ecNumber>
    </recommendedName>
    <alternativeName>
        <fullName evidence="13 14">Pantothenic acid kinase</fullName>
    </alternativeName>
</protein>
<evidence type="ECO:0000256" key="5">
    <source>
        <dbReference type="ARBA" id="ARBA00012102"/>
    </source>
</evidence>
<dbReference type="CDD" id="cd02025">
    <property type="entry name" value="PanK"/>
    <property type="match status" value="1"/>
</dbReference>
<dbReference type="InterPro" id="IPR006083">
    <property type="entry name" value="PRK/URK"/>
</dbReference>
<evidence type="ECO:0000256" key="12">
    <source>
        <dbReference type="ARBA" id="ARBA00022993"/>
    </source>
</evidence>
<evidence type="ECO:0000256" key="9">
    <source>
        <dbReference type="ARBA" id="ARBA00022741"/>
    </source>
</evidence>
<evidence type="ECO:0000256" key="11">
    <source>
        <dbReference type="ARBA" id="ARBA00022840"/>
    </source>
</evidence>
<proteinExistence type="inferred from homology"/>
<keyword evidence="9 14" id="KW-0547">Nucleotide-binding</keyword>
<gene>
    <name evidence="14 17" type="primary">coaA</name>
    <name evidence="17" type="ORF">ACFOGJ_07900</name>
</gene>
<reference evidence="18" key="1">
    <citation type="journal article" date="2019" name="Int. J. Syst. Evol. Microbiol.">
        <title>The Global Catalogue of Microorganisms (GCM) 10K type strain sequencing project: providing services to taxonomists for standard genome sequencing and annotation.</title>
        <authorList>
            <consortium name="The Broad Institute Genomics Platform"/>
            <consortium name="The Broad Institute Genome Sequencing Center for Infectious Disease"/>
            <person name="Wu L."/>
            <person name="Ma J."/>
        </authorList>
    </citation>
    <scope>NUCLEOTIDE SEQUENCE [LARGE SCALE GENOMIC DNA]</scope>
    <source>
        <strain evidence="18">KCTC 42964</strain>
    </source>
</reference>
<keyword evidence="11 14" id="KW-0067">ATP-binding</keyword>
<dbReference type="GO" id="GO:0004594">
    <property type="term" value="F:pantothenate kinase activity"/>
    <property type="evidence" value="ECO:0007669"/>
    <property type="project" value="UniProtKB-EC"/>
</dbReference>
<comment type="pathway">
    <text evidence="3 14 15">Cofactor biosynthesis; coenzyme A biosynthesis; CoA from (R)-pantothenate: step 1/5.</text>
</comment>
<dbReference type="HAMAP" id="MF_00215">
    <property type="entry name" value="Pantothen_kinase_1"/>
    <property type="match status" value="1"/>
</dbReference>
<accession>A0ABV7KXN5</accession>
<feature type="domain" description="Phosphoribulokinase/uridine kinase" evidence="16">
    <location>
        <begin position="93"/>
        <end position="251"/>
    </location>
</feature>
<comment type="catalytic activity">
    <reaction evidence="1 14 15">
        <text>(R)-pantothenate + ATP = (R)-4'-phosphopantothenate + ADP + H(+)</text>
        <dbReference type="Rhea" id="RHEA:16373"/>
        <dbReference type="ChEBI" id="CHEBI:10986"/>
        <dbReference type="ChEBI" id="CHEBI:15378"/>
        <dbReference type="ChEBI" id="CHEBI:29032"/>
        <dbReference type="ChEBI" id="CHEBI:30616"/>
        <dbReference type="ChEBI" id="CHEBI:456216"/>
        <dbReference type="EC" id="2.7.1.33"/>
    </reaction>
</comment>
<dbReference type="RefSeq" id="WP_379899463.1">
    <property type="nucleotide sequence ID" value="NZ_JBHRTR010000020.1"/>
</dbReference>
<evidence type="ECO:0000256" key="2">
    <source>
        <dbReference type="ARBA" id="ARBA00004496"/>
    </source>
</evidence>
<sequence length="320" mass="35989">MRGDTGGEPGRVSPYRTFTRETWAGLRADTPLPLEPAEIERLRGLNERLPVSEMVEIYLPLSRLLNLYVHAIQDLFAATQDFLGISDRKVPFVIGIGGSVAVGKSTTARVLQALLARWPNSPQVDLVTTDGFLHPNAVLEERGLMRRKGFPESYDRGALLRFLSQVKSGKSAVQAPVYSHLSYDIIPGGAVTVDRPDILIVEGLNVLQTGDAPPDGKTVPFVSDFFDFAIYVDAETEVIERWYVERFMQLRQTAFMDPEAYFHRHTKLTEEQALATALDLWRGINQVNLEANILPTRQRADLILVKDPDHLVERIELRRL</sequence>
<feature type="binding site" evidence="14">
    <location>
        <begin position="98"/>
        <end position="105"/>
    </location>
    <ligand>
        <name>ATP</name>
        <dbReference type="ChEBI" id="CHEBI:30616"/>
    </ligand>
</feature>
<evidence type="ECO:0000256" key="14">
    <source>
        <dbReference type="HAMAP-Rule" id="MF_00215"/>
    </source>
</evidence>
<evidence type="ECO:0000256" key="13">
    <source>
        <dbReference type="ARBA" id="ARBA00032866"/>
    </source>
</evidence>
<dbReference type="PANTHER" id="PTHR10285">
    <property type="entry name" value="URIDINE KINASE"/>
    <property type="match status" value="1"/>
</dbReference>
<evidence type="ECO:0000256" key="10">
    <source>
        <dbReference type="ARBA" id="ARBA00022777"/>
    </source>
</evidence>
<dbReference type="EC" id="2.7.1.33" evidence="5 14"/>
<evidence type="ECO:0000259" key="16">
    <source>
        <dbReference type="Pfam" id="PF00485"/>
    </source>
</evidence>
<evidence type="ECO:0000313" key="17">
    <source>
        <dbReference type="EMBL" id="MFC3227146.1"/>
    </source>
</evidence>
<comment type="caution">
    <text evidence="17">The sequence shown here is derived from an EMBL/GenBank/DDBJ whole genome shotgun (WGS) entry which is preliminary data.</text>
</comment>
<dbReference type="EMBL" id="JBHRTR010000020">
    <property type="protein sequence ID" value="MFC3227146.1"/>
    <property type="molecule type" value="Genomic_DNA"/>
</dbReference>
<evidence type="ECO:0000313" key="18">
    <source>
        <dbReference type="Proteomes" id="UP001595528"/>
    </source>
</evidence>
<dbReference type="Proteomes" id="UP001595528">
    <property type="component" value="Unassembled WGS sequence"/>
</dbReference>
<dbReference type="NCBIfam" id="TIGR00554">
    <property type="entry name" value="panK_bact"/>
    <property type="match status" value="1"/>
</dbReference>
<keyword evidence="10 14" id="KW-0418">Kinase</keyword>
<keyword evidence="18" id="KW-1185">Reference proteome</keyword>
<evidence type="ECO:0000256" key="8">
    <source>
        <dbReference type="ARBA" id="ARBA00022679"/>
    </source>
</evidence>
<comment type="subcellular location">
    <subcellularLocation>
        <location evidence="2 14 15">Cytoplasm</location>
    </subcellularLocation>
</comment>
<dbReference type="Gene3D" id="3.40.50.300">
    <property type="entry name" value="P-loop containing nucleotide triphosphate hydrolases"/>
    <property type="match status" value="1"/>
</dbReference>
<keyword evidence="8 14" id="KW-0808">Transferase</keyword>
<dbReference type="SUPFAM" id="SSF52540">
    <property type="entry name" value="P-loop containing nucleoside triphosphate hydrolases"/>
    <property type="match status" value="1"/>
</dbReference>
<organism evidence="17 18">
    <name type="scientific">Marinibaculum pumilum</name>
    <dbReference type="NCBI Taxonomy" id="1766165"/>
    <lineage>
        <taxon>Bacteria</taxon>
        <taxon>Pseudomonadati</taxon>
        <taxon>Pseudomonadota</taxon>
        <taxon>Alphaproteobacteria</taxon>
        <taxon>Rhodospirillales</taxon>
        <taxon>Rhodospirillaceae</taxon>
        <taxon>Marinibaculum</taxon>
    </lineage>
</organism>
<comment type="similarity">
    <text evidence="4 14 15">Belongs to the prokaryotic pantothenate kinase family.</text>
</comment>
<dbReference type="InterPro" id="IPR004566">
    <property type="entry name" value="PanK"/>
</dbReference>
<dbReference type="PIRSF" id="PIRSF000545">
    <property type="entry name" value="Pantothenate_kin"/>
    <property type="match status" value="1"/>
</dbReference>
<name>A0ABV7KXN5_9PROT</name>
<evidence type="ECO:0000256" key="15">
    <source>
        <dbReference type="RuleBase" id="RU003530"/>
    </source>
</evidence>
<keyword evidence="12 14" id="KW-0173">Coenzyme A biosynthesis</keyword>
<evidence type="ECO:0000256" key="4">
    <source>
        <dbReference type="ARBA" id="ARBA00006087"/>
    </source>
</evidence>
<evidence type="ECO:0000256" key="3">
    <source>
        <dbReference type="ARBA" id="ARBA00005225"/>
    </source>
</evidence>
<evidence type="ECO:0000256" key="1">
    <source>
        <dbReference type="ARBA" id="ARBA00001206"/>
    </source>
</evidence>
<evidence type="ECO:0000256" key="6">
    <source>
        <dbReference type="ARBA" id="ARBA00015080"/>
    </source>
</evidence>
<keyword evidence="7 14" id="KW-0963">Cytoplasm</keyword>
<dbReference type="Pfam" id="PF00485">
    <property type="entry name" value="PRK"/>
    <property type="match status" value="1"/>
</dbReference>
<evidence type="ECO:0000256" key="7">
    <source>
        <dbReference type="ARBA" id="ARBA00022490"/>
    </source>
</evidence>